<name>A8BBU6_GIAIC</name>
<dbReference type="RefSeq" id="XP_001708069.1">
    <property type="nucleotide sequence ID" value="XM_001708017.1"/>
</dbReference>
<dbReference type="HOGENOM" id="CLU_444424_0_0_1"/>
<evidence type="ECO:0000313" key="3">
    <source>
        <dbReference type="Proteomes" id="UP000001548"/>
    </source>
</evidence>
<dbReference type="AlphaFoldDB" id="A8BBU6"/>
<dbReference type="Proteomes" id="UP000001548">
    <property type="component" value="Unassembled WGS sequence"/>
</dbReference>
<feature type="compositionally biased region" description="Polar residues" evidence="1">
    <location>
        <begin position="369"/>
        <end position="388"/>
    </location>
</feature>
<dbReference type="EMBL" id="AACB03000001">
    <property type="protein sequence ID" value="KAE8305233.1"/>
    <property type="molecule type" value="Genomic_DNA"/>
</dbReference>
<evidence type="ECO:0000313" key="2">
    <source>
        <dbReference type="EMBL" id="KAE8305233.1"/>
    </source>
</evidence>
<dbReference type="OMA" id="HMRESTE"/>
<proteinExistence type="predicted"/>
<accession>A8BBU6</accession>
<comment type="caution">
    <text evidence="2">The sequence shown here is derived from an EMBL/GenBank/DDBJ whole genome shotgun (WGS) entry which is preliminary data.</text>
</comment>
<feature type="region of interest" description="Disordered" evidence="1">
    <location>
        <begin position="222"/>
        <end position="311"/>
    </location>
</feature>
<feature type="compositionally biased region" description="Basic and acidic residues" evidence="1">
    <location>
        <begin position="536"/>
        <end position="548"/>
    </location>
</feature>
<feature type="compositionally biased region" description="Polar residues" evidence="1">
    <location>
        <begin position="266"/>
        <end position="276"/>
    </location>
</feature>
<reference evidence="2 3" key="1">
    <citation type="journal article" date="2007" name="Science">
        <title>Genomic minimalism in the early diverging intestinal parasite Giardia lamblia.</title>
        <authorList>
            <person name="Morrison H.G."/>
            <person name="McArthur A.G."/>
            <person name="Gillin F.D."/>
            <person name="Aley S.B."/>
            <person name="Adam R.D."/>
            <person name="Olsen G.J."/>
            <person name="Best A.A."/>
            <person name="Cande W.Z."/>
            <person name="Chen F."/>
            <person name="Cipriano M.J."/>
            <person name="Davids B.J."/>
            <person name="Dawson S.C."/>
            <person name="Elmendorf H.G."/>
            <person name="Hehl A.B."/>
            <person name="Holder M.E."/>
            <person name="Huse S.M."/>
            <person name="Kim U.U."/>
            <person name="Lasek-Nesselquist E."/>
            <person name="Manning G."/>
            <person name="Nigam A."/>
            <person name="Nixon J.E."/>
            <person name="Palm D."/>
            <person name="Passamaneck N.E."/>
            <person name="Prabhu A."/>
            <person name="Reich C.I."/>
            <person name="Reiner D.S."/>
            <person name="Samuelson J."/>
            <person name="Svard S.G."/>
            <person name="Sogin M.L."/>
        </authorList>
    </citation>
    <scope>NUCLEOTIDE SEQUENCE [LARGE SCALE GENOMIC DNA]</scope>
    <source>
        <strain evidence="2 3">WB C6</strain>
    </source>
</reference>
<evidence type="ECO:0000256" key="1">
    <source>
        <dbReference type="SAM" id="MobiDB-lite"/>
    </source>
</evidence>
<feature type="region of interest" description="Disordered" evidence="1">
    <location>
        <begin position="536"/>
        <end position="578"/>
    </location>
</feature>
<organism evidence="2 3">
    <name type="scientific">Giardia intestinalis (strain ATCC 50803 / WB clone C6)</name>
    <name type="common">Giardia lamblia</name>
    <dbReference type="NCBI Taxonomy" id="184922"/>
    <lineage>
        <taxon>Eukaryota</taxon>
        <taxon>Metamonada</taxon>
        <taxon>Diplomonadida</taxon>
        <taxon>Hexamitidae</taxon>
        <taxon>Giardiinae</taxon>
        <taxon>Giardia</taxon>
    </lineage>
</organism>
<sequence>MESYSDHVRQSQKTFTSMGKVTKQLLQHFGIVVNRLVDLSDLLASVAKCESSFMRDPLEAMSSVTKALAAEWSVATKGIMALPHCFDMKEDNARIQTSIKHQALAQPPFCIQTNHELVINAAVFERTRAANIQQGMYNLGHSLLYMGIRAVEAGTNLKTLSSAIDPHTGVLDVAMRFRELDLGESVTMNMLLKLSANEIRNYLTPQLSQKGIKYAGQLNSYKDKRKSRKHPPASALAISQPLPPNLSLTTDKSESSQEAAPGTLLGYQNVTINSPTGDAVLPPQYPRSAPQQAEGLSSDAEKQKNSQQNHECECSKQLQEYQQQIIEHQNMITSLQAQLSQQLQLQVQQLQQMHQIQTPQALQLQQPISSNNPISQGGLQAPASQADNGTLAPLPSALPPQQHYYSEDAVSTSDDTQSVNPATYAQQQANNPFTKPKLQPQGLLVNELSNYIQESELTDAHMRESTEVSQISVSKRASNALNLMTRSTTELDNMGDEYDLSKPEENVATEKGVSGHHQTVKEDAPTLVVANSVDQIDPKPSRNQETAKPKKFAINDFLRDPSAKNKERPSSKATAGLYSSLKDEDSFGLIGSIPAQPSKPKIDINALDDDDLDFF</sequence>
<gene>
    <name evidence="2" type="ORF">GL50803_0016746</name>
</gene>
<feature type="compositionally biased region" description="Basic and acidic residues" evidence="1">
    <location>
        <begin position="299"/>
        <end position="311"/>
    </location>
</feature>
<dbReference type="KEGG" id="gla:GL50803_0016746"/>
<feature type="region of interest" description="Disordered" evidence="1">
    <location>
        <begin position="368"/>
        <end position="401"/>
    </location>
</feature>
<feature type="compositionally biased region" description="Basic and acidic residues" evidence="1">
    <location>
        <begin position="557"/>
        <end position="570"/>
    </location>
</feature>
<protein>
    <submittedName>
        <fullName evidence="2">Uncharacterized protein</fullName>
    </submittedName>
</protein>
<dbReference type="VEuPathDB" id="GiardiaDB:GL50803_16746"/>
<dbReference type="GeneID" id="5700978"/>
<keyword evidence="3" id="KW-1185">Reference proteome</keyword>